<dbReference type="GO" id="GO:0005886">
    <property type="term" value="C:plasma membrane"/>
    <property type="evidence" value="ECO:0007669"/>
    <property type="project" value="InterPro"/>
</dbReference>
<sequence>MTTKRHTSSAADSATVSTRAAALSPARSVAREVGLILAGTAALVLIGQLAVPLPFTPVPVTLGTFAALGVGATLGSRRGTASALLLAGLAAANVPVLAGWSAGVGASFGYVLGYAPAAAIAGLAARPWGRGQRLDAASVARTLGLMLAASAAVYIPGLIWLKVATGVDWSTALVLGMLPFLVGDTLKSLAMTGLAPLRSLRAQS</sequence>
<proteinExistence type="inferred from homology"/>
<dbReference type="GO" id="GO:0015225">
    <property type="term" value="F:biotin transmembrane transporter activity"/>
    <property type="evidence" value="ECO:0007669"/>
    <property type="project" value="InterPro"/>
</dbReference>
<keyword evidence="2" id="KW-0472">Membrane</keyword>
<gene>
    <name evidence="3" type="primary">bioY2</name>
    <name evidence="3" type="ORF">NCTC11923_00023</name>
</gene>
<evidence type="ECO:0000313" key="4">
    <source>
        <dbReference type="Proteomes" id="UP000276899"/>
    </source>
</evidence>
<feature type="transmembrane region" description="Helical" evidence="2">
    <location>
        <begin position="57"/>
        <end position="76"/>
    </location>
</feature>
<dbReference type="Gene3D" id="1.10.1760.20">
    <property type="match status" value="1"/>
</dbReference>
<organism evidence="3 4">
    <name type="scientific">Actinomyces slackii</name>
    <dbReference type="NCBI Taxonomy" id="52774"/>
    <lineage>
        <taxon>Bacteria</taxon>
        <taxon>Bacillati</taxon>
        <taxon>Actinomycetota</taxon>
        <taxon>Actinomycetes</taxon>
        <taxon>Actinomycetales</taxon>
        <taxon>Actinomycetaceae</taxon>
        <taxon>Actinomyces</taxon>
    </lineage>
</organism>
<dbReference type="STRING" id="1278298.GCA_000428685_02004"/>
<comment type="similarity">
    <text evidence="1">Belongs to the BioY family.</text>
</comment>
<dbReference type="InterPro" id="IPR003784">
    <property type="entry name" value="BioY"/>
</dbReference>
<name>A0A3S4WI69_9ACTO</name>
<protein>
    <submittedName>
        <fullName evidence="3">Biotin ECF transporter S component BioY2</fullName>
    </submittedName>
</protein>
<dbReference type="Pfam" id="PF02632">
    <property type="entry name" value="BioY"/>
    <property type="match status" value="1"/>
</dbReference>
<keyword evidence="2" id="KW-0812">Transmembrane</keyword>
<dbReference type="Proteomes" id="UP000276899">
    <property type="component" value="Chromosome"/>
</dbReference>
<dbReference type="KEGG" id="asla:NCTC11923_00023"/>
<accession>A0A3S4WI69</accession>
<keyword evidence="2" id="KW-1133">Transmembrane helix</keyword>
<evidence type="ECO:0000313" key="3">
    <source>
        <dbReference type="EMBL" id="VEG73418.1"/>
    </source>
</evidence>
<dbReference type="EMBL" id="LR134363">
    <property type="protein sequence ID" value="VEG73418.1"/>
    <property type="molecule type" value="Genomic_DNA"/>
</dbReference>
<keyword evidence="4" id="KW-1185">Reference proteome</keyword>
<dbReference type="AlphaFoldDB" id="A0A3S4WI69"/>
<reference evidence="3 4" key="1">
    <citation type="submission" date="2018-12" db="EMBL/GenBank/DDBJ databases">
        <authorList>
            <consortium name="Pathogen Informatics"/>
        </authorList>
    </citation>
    <scope>NUCLEOTIDE SEQUENCE [LARGE SCALE GENOMIC DNA]</scope>
    <source>
        <strain evidence="3 4">NCTC11923</strain>
    </source>
</reference>
<dbReference type="RefSeq" id="WP_026427026.1">
    <property type="nucleotide sequence ID" value="NZ_CBCRWE010000059.1"/>
</dbReference>
<feature type="transmembrane region" description="Helical" evidence="2">
    <location>
        <begin position="33"/>
        <end position="51"/>
    </location>
</feature>
<dbReference type="PANTHER" id="PTHR34295">
    <property type="entry name" value="BIOTIN TRANSPORTER BIOY"/>
    <property type="match status" value="1"/>
</dbReference>
<evidence type="ECO:0000256" key="2">
    <source>
        <dbReference type="SAM" id="Phobius"/>
    </source>
</evidence>
<feature type="transmembrane region" description="Helical" evidence="2">
    <location>
        <begin position="108"/>
        <end position="128"/>
    </location>
</feature>
<feature type="transmembrane region" description="Helical" evidence="2">
    <location>
        <begin position="173"/>
        <end position="197"/>
    </location>
</feature>
<evidence type="ECO:0000256" key="1">
    <source>
        <dbReference type="ARBA" id="ARBA00010692"/>
    </source>
</evidence>
<feature type="transmembrane region" description="Helical" evidence="2">
    <location>
        <begin position="140"/>
        <end position="161"/>
    </location>
</feature>
<dbReference type="PANTHER" id="PTHR34295:SF1">
    <property type="entry name" value="BIOTIN TRANSPORTER BIOY"/>
    <property type="match status" value="1"/>
</dbReference>
<feature type="transmembrane region" description="Helical" evidence="2">
    <location>
        <begin position="83"/>
        <end position="102"/>
    </location>
</feature>